<dbReference type="AlphaFoldDB" id="A0A1N6KD50"/>
<evidence type="ECO:0000313" key="1">
    <source>
        <dbReference type="EMBL" id="SIO54470.1"/>
    </source>
</evidence>
<accession>A0A1N6KD50</accession>
<gene>
    <name evidence="1" type="ORF">SAMN05444168_6844</name>
</gene>
<reference evidence="1 2" key="1">
    <citation type="submission" date="2016-11" db="EMBL/GenBank/DDBJ databases">
        <authorList>
            <person name="Jaros S."/>
            <person name="Januszkiewicz K."/>
            <person name="Wedrychowicz H."/>
        </authorList>
    </citation>
    <scope>NUCLEOTIDE SEQUENCE [LARGE SCALE GENOMIC DNA]</scope>
    <source>
        <strain evidence="1 2">GAS86</strain>
    </source>
</reference>
<name>A0A1N6KD50_9BURK</name>
<protein>
    <submittedName>
        <fullName evidence="1">Uncharacterized protein</fullName>
    </submittedName>
</protein>
<organism evidence="1 2">
    <name type="scientific">Paraburkholderia phenazinium</name>
    <dbReference type="NCBI Taxonomy" id="60549"/>
    <lineage>
        <taxon>Bacteria</taxon>
        <taxon>Pseudomonadati</taxon>
        <taxon>Pseudomonadota</taxon>
        <taxon>Betaproteobacteria</taxon>
        <taxon>Burkholderiales</taxon>
        <taxon>Burkholderiaceae</taxon>
        <taxon>Paraburkholderia</taxon>
    </lineage>
</organism>
<sequence>MDASSMESTVTLRQAYMVMFEFLRREWRRRDKPDALGALLGNLALWDDSNGNGTPIDAAVFPAWLECANNVLEHERGARAMQGPT</sequence>
<evidence type="ECO:0000313" key="2">
    <source>
        <dbReference type="Proteomes" id="UP000184693"/>
    </source>
</evidence>
<proteinExistence type="predicted"/>
<dbReference type="Proteomes" id="UP000184693">
    <property type="component" value="Unassembled WGS sequence"/>
</dbReference>
<dbReference type="EMBL" id="FSRM01000002">
    <property type="protein sequence ID" value="SIO54470.1"/>
    <property type="molecule type" value="Genomic_DNA"/>
</dbReference>